<gene>
    <name evidence="1" type="ORF">HH308_28315</name>
</gene>
<protein>
    <submittedName>
        <fullName evidence="1">Uncharacterized protein</fullName>
    </submittedName>
</protein>
<proteinExistence type="predicted"/>
<dbReference type="AlphaFoldDB" id="A0A848LC34"/>
<comment type="caution">
    <text evidence="1">The sequence shown here is derived from an EMBL/GenBank/DDBJ whole genome shotgun (WGS) entry which is preliminary data.</text>
</comment>
<keyword evidence="2" id="KW-1185">Reference proteome</keyword>
<evidence type="ECO:0000313" key="1">
    <source>
        <dbReference type="EMBL" id="NMO05128.1"/>
    </source>
</evidence>
<reference evidence="1 2" key="1">
    <citation type="submission" date="2020-04" db="EMBL/GenBank/DDBJ databases">
        <title>Gordonia sp. nov. TBRC 11910.</title>
        <authorList>
            <person name="Suriyachadkun C."/>
        </authorList>
    </citation>
    <scope>NUCLEOTIDE SEQUENCE [LARGE SCALE GENOMIC DNA]</scope>
    <source>
        <strain evidence="1 2">TBRC 11910</strain>
    </source>
</reference>
<name>A0A848LC34_9ACTN</name>
<dbReference type="Proteomes" id="UP000550729">
    <property type="component" value="Unassembled WGS sequence"/>
</dbReference>
<organism evidence="1 2">
    <name type="scientific">Gordonia asplenii</name>
    <dbReference type="NCBI Taxonomy" id="2725283"/>
    <lineage>
        <taxon>Bacteria</taxon>
        <taxon>Bacillati</taxon>
        <taxon>Actinomycetota</taxon>
        <taxon>Actinomycetes</taxon>
        <taxon>Mycobacteriales</taxon>
        <taxon>Gordoniaceae</taxon>
        <taxon>Gordonia</taxon>
    </lineage>
</organism>
<accession>A0A848LC34</accession>
<dbReference type="RefSeq" id="WP_170197634.1">
    <property type="nucleotide sequence ID" value="NZ_JABBNB010000052.1"/>
</dbReference>
<sequence length="157" mass="17756">MLIDIAGERSLLVQPGPTRRASAEAFEEFDIYRATSTDDRSSSTYTALRVKTFASKDRSDTRRADMEQLADWIERATGVDLLNGDDAEVFQPSVVDGCGRCRHVRATRILVLDDDLTAERICVDCARPVIFIGPEGCRRHRPVRRHRWLVVHDVSGR</sequence>
<dbReference type="EMBL" id="JABBNB010000052">
    <property type="protein sequence ID" value="NMO05128.1"/>
    <property type="molecule type" value="Genomic_DNA"/>
</dbReference>
<evidence type="ECO:0000313" key="2">
    <source>
        <dbReference type="Proteomes" id="UP000550729"/>
    </source>
</evidence>